<organism evidence="2 3">
    <name type="scientific">Piloderma croceum (strain F 1598)</name>
    <dbReference type="NCBI Taxonomy" id="765440"/>
    <lineage>
        <taxon>Eukaryota</taxon>
        <taxon>Fungi</taxon>
        <taxon>Dikarya</taxon>
        <taxon>Basidiomycota</taxon>
        <taxon>Agaricomycotina</taxon>
        <taxon>Agaricomycetes</taxon>
        <taxon>Agaricomycetidae</taxon>
        <taxon>Atheliales</taxon>
        <taxon>Atheliaceae</taxon>
        <taxon>Piloderma</taxon>
    </lineage>
</organism>
<evidence type="ECO:0000256" key="1">
    <source>
        <dbReference type="SAM" id="MobiDB-lite"/>
    </source>
</evidence>
<proteinExistence type="predicted"/>
<evidence type="ECO:0000313" key="3">
    <source>
        <dbReference type="Proteomes" id="UP000054166"/>
    </source>
</evidence>
<accession>A0A0C3FPP2</accession>
<name>A0A0C3FPP2_PILCF</name>
<gene>
    <name evidence="2" type="ORF">PILCRDRAFT_485798</name>
</gene>
<sequence>MVQQPCEDSSAADSDIPESAFHQTQAQRSREATDVGRSAMIHHHAANNEGGRYWLDWLYKALNPYFYVYGCHANLQLSLIPRAERGLVVVKDWVRHMIYTNDPYKYETTFLMTFLRSAILSFDHNGNEAFDYINRARCMAYKRPPLSLIRVWSNQNVYILKDLINALHGVQPSCLSTGVMFVKHVVAEMLPININPLCDLIEMLCGSLVLSKWLQLTSTLHDVILPKSWLLYLTKDIKQQKPRDTRLYSPFVELMLLLLSRMHTDAHSEHLLFENRTLSRSSSPIRNVFIFCRALCLLGLNVRNPELRDKIRHGITALKKGSLPLPSLYCRYFEATQWGHLALAAEQSIMDSPMDEMFQLLWEAKMRGSLFAAPGVRHIVYVDLEKIPLLLVTPRSVPYPTTKPKIQTAAQDHTSHHPAHDAPSGPVRPAIPTETDRQFNAPTQVSHTISVDLGLADSEAVEEIEEQISTDQLDVDAMVVSKTAVHSMDSARADDAAFAHSKNQITAACVIQAMYRRHVLRRESGVKKALSEARSHFFIDCWVESKKMEWPHRHYRLLFLGPLPHLLLCLERANTSASDFKMKVKRRLTVAKHRAGGCPN</sequence>
<dbReference type="InParanoid" id="A0A0C3FPP2"/>
<keyword evidence="3" id="KW-1185">Reference proteome</keyword>
<evidence type="ECO:0000313" key="2">
    <source>
        <dbReference type="EMBL" id="KIM81679.1"/>
    </source>
</evidence>
<dbReference type="OrthoDB" id="3156807at2759"/>
<dbReference type="STRING" id="765440.A0A0C3FPP2"/>
<feature type="region of interest" description="Disordered" evidence="1">
    <location>
        <begin position="406"/>
        <end position="434"/>
    </location>
</feature>
<reference evidence="2 3" key="1">
    <citation type="submission" date="2014-04" db="EMBL/GenBank/DDBJ databases">
        <authorList>
            <consortium name="DOE Joint Genome Institute"/>
            <person name="Kuo A."/>
            <person name="Tarkka M."/>
            <person name="Buscot F."/>
            <person name="Kohler A."/>
            <person name="Nagy L.G."/>
            <person name="Floudas D."/>
            <person name="Copeland A."/>
            <person name="Barry K.W."/>
            <person name="Cichocki N."/>
            <person name="Veneault-Fourrey C."/>
            <person name="LaButti K."/>
            <person name="Lindquist E.A."/>
            <person name="Lipzen A."/>
            <person name="Lundell T."/>
            <person name="Morin E."/>
            <person name="Murat C."/>
            <person name="Sun H."/>
            <person name="Tunlid A."/>
            <person name="Henrissat B."/>
            <person name="Grigoriev I.V."/>
            <person name="Hibbett D.S."/>
            <person name="Martin F."/>
            <person name="Nordberg H.P."/>
            <person name="Cantor M.N."/>
            <person name="Hua S.X."/>
        </authorList>
    </citation>
    <scope>NUCLEOTIDE SEQUENCE [LARGE SCALE GENOMIC DNA]</scope>
    <source>
        <strain evidence="2 3">F 1598</strain>
    </source>
</reference>
<dbReference type="HOGENOM" id="CLU_417442_0_0_1"/>
<dbReference type="Proteomes" id="UP000054166">
    <property type="component" value="Unassembled WGS sequence"/>
</dbReference>
<protein>
    <submittedName>
        <fullName evidence="2">Uncharacterized protein</fullName>
    </submittedName>
</protein>
<dbReference type="AlphaFoldDB" id="A0A0C3FPP2"/>
<dbReference type="EMBL" id="KN832997">
    <property type="protein sequence ID" value="KIM81679.1"/>
    <property type="molecule type" value="Genomic_DNA"/>
</dbReference>
<feature type="region of interest" description="Disordered" evidence="1">
    <location>
        <begin position="1"/>
        <end position="28"/>
    </location>
</feature>
<dbReference type="CDD" id="cd23767">
    <property type="entry name" value="IQCD"/>
    <property type="match status" value="1"/>
</dbReference>
<dbReference type="PROSITE" id="PS50096">
    <property type="entry name" value="IQ"/>
    <property type="match status" value="1"/>
</dbReference>
<reference evidence="3" key="2">
    <citation type="submission" date="2015-01" db="EMBL/GenBank/DDBJ databases">
        <title>Evolutionary Origins and Diversification of the Mycorrhizal Mutualists.</title>
        <authorList>
            <consortium name="DOE Joint Genome Institute"/>
            <consortium name="Mycorrhizal Genomics Consortium"/>
            <person name="Kohler A."/>
            <person name="Kuo A."/>
            <person name="Nagy L.G."/>
            <person name="Floudas D."/>
            <person name="Copeland A."/>
            <person name="Barry K.W."/>
            <person name="Cichocki N."/>
            <person name="Veneault-Fourrey C."/>
            <person name="LaButti K."/>
            <person name="Lindquist E.A."/>
            <person name="Lipzen A."/>
            <person name="Lundell T."/>
            <person name="Morin E."/>
            <person name="Murat C."/>
            <person name="Riley R."/>
            <person name="Ohm R."/>
            <person name="Sun H."/>
            <person name="Tunlid A."/>
            <person name="Henrissat B."/>
            <person name="Grigoriev I.V."/>
            <person name="Hibbett D.S."/>
            <person name="Martin F."/>
        </authorList>
    </citation>
    <scope>NUCLEOTIDE SEQUENCE [LARGE SCALE GENOMIC DNA]</scope>
    <source>
        <strain evidence="3">F 1598</strain>
    </source>
</reference>